<organism evidence="2">
    <name type="scientific">Fusarium oxysporum f. sp. melonis 26406</name>
    <dbReference type="NCBI Taxonomy" id="1089452"/>
    <lineage>
        <taxon>Eukaryota</taxon>
        <taxon>Fungi</taxon>
        <taxon>Dikarya</taxon>
        <taxon>Ascomycota</taxon>
        <taxon>Pezizomycotina</taxon>
        <taxon>Sordariomycetes</taxon>
        <taxon>Hypocreomycetidae</taxon>
        <taxon>Hypocreales</taxon>
        <taxon>Nectriaceae</taxon>
        <taxon>Fusarium</taxon>
        <taxon>Fusarium oxysporum species complex</taxon>
    </lineage>
</organism>
<reference evidence="2" key="2">
    <citation type="submission" date="2014-02" db="EMBL/GenBank/DDBJ databases">
        <title>Annotation of the Genome Sequence of Fusarium oxysporum f. sp. melonis 26406.</title>
        <authorList>
            <consortium name="The Broad Institute Genomics Platform"/>
            <person name="Ma L.-J."/>
            <person name="Corby-Kistler H."/>
            <person name="Broz K."/>
            <person name="Gale L.R."/>
            <person name="Jonkers W."/>
            <person name="O'Donnell K."/>
            <person name="Ploetz R."/>
            <person name="Steinberg C."/>
            <person name="Schwartz D.C."/>
            <person name="VanEtten H."/>
            <person name="Zhou S."/>
            <person name="Young S.K."/>
            <person name="Zeng Q."/>
            <person name="Gargeya S."/>
            <person name="Fitzgerald M."/>
            <person name="Abouelleil A."/>
            <person name="Alvarado L."/>
            <person name="Chapman S.B."/>
            <person name="Gainer-Dewar J."/>
            <person name="Goldberg J."/>
            <person name="Griggs A."/>
            <person name="Gujja S."/>
            <person name="Hansen M."/>
            <person name="Howarth C."/>
            <person name="Imamovic A."/>
            <person name="Ireland A."/>
            <person name="Larimer J."/>
            <person name="McCowan C."/>
            <person name="Murphy C."/>
            <person name="Pearson M."/>
            <person name="Poon T.W."/>
            <person name="Priest M."/>
            <person name="Roberts A."/>
            <person name="Saif S."/>
            <person name="Shea T."/>
            <person name="Sykes S."/>
            <person name="Wortman J."/>
            <person name="Nusbaum C."/>
            <person name="Birren B."/>
        </authorList>
    </citation>
    <scope>NUCLEOTIDE SEQUENCE</scope>
    <source>
        <strain evidence="2">26406</strain>
    </source>
</reference>
<gene>
    <name evidence="2" type="ORF">FOMG_19946</name>
</gene>
<dbReference type="PANTHER" id="PTHR34587">
    <property type="entry name" value="VWFA DOMAIN-CONTAINING PROTEIN"/>
    <property type="match status" value="1"/>
</dbReference>
<dbReference type="Proteomes" id="UP000030703">
    <property type="component" value="Unassembled WGS sequence"/>
</dbReference>
<sequence length="204" mass="21763">MGRIPATAHMISAMITNPQPEVTLTAGTTFNIRVQISHLRAGNFVNPTTNYYTAPQDLDGNGDIIGHCHVIIQDIGSLQSTVPPDPTRFAFFKGINDDGNGQGLLQATVEGGLPAGVYRVCTMIAAQNHQPVAMSVAQRGAQDDCTKFEVVENQGGGGDSTPGNQQHGDQTDQDQRGNSGPGTSSRGRGRFFGKPSQRWQRGPF</sequence>
<evidence type="ECO:0000256" key="1">
    <source>
        <dbReference type="SAM" id="MobiDB-lite"/>
    </source>
</evidence>
<feature type="region of interest" description="Disordered" evidence="1">
    <location>
        <begin position="151"/>
        <end position="204"/>
    </location>
</feature>
<feature type="compositionally biased region" description="Low complexity" evidence="1">
    <location>
        <begin position="176"/>
        <end position="196"/>
    </location>
</feature>
<accession>W9ZQ59</accession>
<proteinExistence type="predicted"/>
<evidence type="ECO:0000313" key="2">
    <source>
        <dbReference type="EMBL" id="EXK23276.1"/>
    </source>
</evidence>
<protein>
    <submittedName>
        <fullName evidence="2">Uncharacterized protein</fullName>
    </submittedName>
</protein>
<name>W9ZQ59_FUSOX</name>
<dbReference type="VEuPathDB" id="FungiDB:FOMG_19946"/>
<dbReference type="PANTHER" id="PTHR34587:SF2">
    <property type="entry name" value="G-PROTEIN COUPLED RECEPTORS FAMILY 1 PROFILE DOMAIN-CONTAINING PROTEIN"/>
    <property type="match status" value="1"/>
</dbReference>
<dbReference type="OrthoDB" id="2336871at2759"/>
<dbReference type="HOGENOM" id="CLU_029378_2_2_1"/>
<dbReference type="EMBL" id="KI981115">
    <property type="protein sequence ID" value="EXK23276.1"/>
    <property type="molecule type" value="Genomic_DNA"/>
</dbReference>
<reference evidence="2" key="1">
    <citation type="submission" date="2012-04" db="EMBL/GenBank/DDBJ databases">
        <title>The Genome Sequence of Fusarium oxysporum melonis.</title>
        <authorList>
            <consortium name="The Broad Institute Genome Sequencing Platform"/>
            <person name="Ma L.-J."/>
            <person name="Gale L.R."/>
            <person name="Schwartz D.C."/>
            <person name="Zhou S."/>
            <person name="Corby-Kistler H."/>
            <person name="Young S.K."/>
            <person name="Zeng Q."/>
            <person name="Gargeya S."/>
            <person name="Fitzgerald M."/>
            <person name="Haas B."/>
            <person name="Abouelleil A."/>
            <person name="Alvarado L."/>
            <person name="Arachchi H.M."/>
            <person name="Berlin A."/>
            <person name="Brown A."/>
            <person name="Chapman S.B."/>
            <person name="Chen Z."/>
            <person name="Dunbar C."/>
            <person name="Freedman E."/>
            <person name="Gearin G."/>
            <person name="Goldberg J."/>
            <person name="Griggs A."/>
            <person name="Gujja S."/>
            <person name="Heiman D."/>
            <person name="Howarth C."/>
            <person name="Larson L."/>
            <person name="Lui A."/>
            <person name="MacDonald P.J.P."/>
            <person name="Montmayeur A."/>
            <person name="Murphy C."/>
            <person name="Neiman D."/>
            <person name="Pearson M."/>
            <person name="Priest M."/>
            <person name="Roberts A."/>
            <person name="Saif S."/>
            <person name="Shea T."/>
            <person name="Shenoy N."/>
            <person name="Sisk P."/>
            <person name="Stolte C."/>
            <person name="Sykes S."/>
            <person name="Wortman J."/>
            <person name="Nusbaum C."/>
            <person name="Birren B."/>
        </authorList>
    </citation>
    <scope>NUCLEOTIDE SEQUENCE</scope>
    <source>
        <strain evidence="2">26406</strain>
    </source>
</reference>
<dbReference type="InterPro" id="IPR053216">
    <property type="entry name" value="Appressorial_penetr-assoc"/>
</dbReference>
<dbReference type="AlphaFoldDB" id="W9ZQ59"/>